<dbReference type="Gene3D" id="3.30.160.60">
    <property type="entry name" value="Classic Zinc Finger"/>
    <property type="match status" value="1"/>
</dbReference>
<name>A1RSF5_PYRIL</name>
<dbReference type="AlphaFoldDB" id="A1RSF5"/>
<accession>A1RSF5</accession>
<dbReference type="InterPro" id="IPR013087">
    <property type="entry name" value="Znf_C2H2_type"/>
</dbReference>
<keyword evidence="3" id="KW-1185">Reference proteome</keyword>
<organism evidence="2 3">
    <name type="scientific">Pyrobaculum islandicum (strain DSM 4184 / JCM 9189 / GEO3)</name>
    <dbReference type="NCBI Taxonomy" id="384616"/>
    <lineage>
        <taxon>Archaea</taxon>
        <taxon>Thermoproteota</taxon>
        <taxon>Thermoprotei</taxon>
        <taxon>Thermoproteales</taxon>
        <taxon>Thermoproteaceae</taxon>
        <taxon>Pyrobaculum</taxon>
    </lineage>
</organism>
<dbReference type="SUPFAM" id="SSF57667">
    <property type="entry name" value="beta-beta-alpha zinc fingers"/>
    <property type="match status" value="1"/>
</dbReference>
<gene>
    <name evidence="2" type="ordered locus">Pisl_0709</name>
</gene>
<dbReference type="GeneID" id="4618287"/>
<dbReference type="OrthoDB" id="24509at2157"/>
<dbReference type="SMART" id="SM00355">
    <property type="entry name" value="ZnF_C2H2"/>
    <property type="match status" value="3"/>
</dbReference>
<evidence type="ECO:0000313" key="2">
    <source>
        <dbReference type="EMBL" id="ABL87887.1"/>
    </source>
</evidence>
<sequence>MESELCFAYVGQGYAKPVTTVKCSICGKEVSWRAVVSHYMGHGKKSGSDMACPICNSKVKSQEYREHVRKHFAVKREAFYICGVCGKSFVSLKSLLIHIMKTHE</sequence>
<proteinExistence type="predicted"/>
<dbReference type="Pfam" id="PF00096">
    <property type="entry name" value="zf-C2H2"/>
    <property type="match status" value="1"/>
</dbReference>
<evidence type="ECO:0000259" key="1">
    <source>
        <dbReference type="PROSITE" id="PS50157"/>
    </source>
</evidence>
<dbReference type="PROSITE" id="PS50157">
    <property type="entry name" value="ZINC_FINGER_C2H2_2"/>
    <property type="match status" value="1"/>
</dbReference>
<evidence type="ECO:0000313" key="3">
    <source>
        <dbReference type="Proteomes" id="UP000002595"/>
    </source>
</evidence>
<dbReference type="eggNOG" id="arCOG05444">
    <property type="taxonomic scope" value="Archaea"/>
</dbReference>
<dbReference type="RefSeq" id="WP_011762463.1">
    <property type="nucleotide sequence ID" value="NC_008701.1"/>
</dbReference>
<dbReference type="KEGG" id="pis:Pisl_0709"/>
<dbReference type="InterPro" id="IPR036236">
    <property type="entry name" value="Znf_C2H2_sf"/>
</dbReference>
<dbReference type="EMBL" id="CP000504">
    <property type="protein sequence ID" value="ABL87887.1"/>
    <property type="molecule type" value="Genomic_DNA"/>
</dbReference>
<protein>
    <submittedName>
        <fullName evidence="2">Zinc finger, C2H2-type domain protein</fullName>
    </submittedName>
</protein>
<feature type="domain" description="C2H2-type" evidence="1">
    <location>
        <begin position="80"/>
        <end position="104"/>
    </location>
</feature>
<dbReference type="Proteomes" id="UP000002595">
    <property type="component" value="Chromosome"/>
</dbReference>
<dbReference type="PROSITE" id="PS00028">
    <property type="entry name" value="ZINC_FINGER_C2H2_1"/>
    <property type="match status" value="1"/>
</dbReference>
<dbReference type="STRING" id="384616.Pisl_0709"/>
<reference evidence="2" key="1">
    <citation type="submission" date="2006-12" db="EMBL/GenBank/DDBJ databases">
        <title>Complete sequence of Pyrobaculum islandicum DSM 4184.</title>
        <authorList>
            <person name="Copeland A."/>
            <person name="Lucas S."/>
            <person name="Lapidus A."/>
            <person name="Barry K."/>
            <person name="Detter J.C."/>
            <person name="Glavina del Rio T."/>
            <person name="Dalin E."/>
            <person name="Tice H."/>
            <person name="Pitluck S."/>
            <person name="Meincke L."/>
            <person name="Brettin T."/>
            <person name="Bruce D."/>
            <person name="Han C."/>
            <person name="Tapia R."/>
            <person name="Gilna P."/>
            <person name="Schmutz J."/>
            <person name="Larimer F."/>
            <person name="Land M."/>
            <person name="Hauser L."/>
            <person name="Kyrpides N."/>
            <person name="Mikhailova N."/>
            <person name="Cozen A.E."/>
            <person name="Fitz-Gibbon S.T."/>
            <person name="House C.H."/>
            <person name="Saltikov C."/>
            <person name="Lowe T."/>
            <person name="Richardson P."/>
        </authorList>
    </citation>
    <scope>NUCLEOTIDE SEQUENCE [LARGE SCALE GENOMIC DNA]</scope>
    <source>
        <strain evidence="2">DSM 4184</strain>
    </source>
</reference>
<dbReference type="HOGENOM" id="CLU_2217198_0_0_2"/>